<evidence type="ECO:0000313" key="5">
    <source>
        <dbReference type="Proteomes" id="UP000754883"/>
    </source>
</evidence>
<sequence>MSNRRIFVIGATGAQGLPVCRGLVKDGAYSLRVLTRDANSSRAKQLAELGDVEFLEGTFANNEDLRKGLKGCWGAFINIDGFNCGEKTETYWTIRAYELAVETGIKFFVFGNLDYVYKKSGYDPRFRCGHYDGKGRMAEWILSQRKGNGMGVAIFTTGPYMEMTIASQTPMTPRYQDGAVLWVAPLGDGAVPHVSLDDCEHYVRWLFDHRERSDGMDLEVAIDHIRYADLAAAFQKVTGKPAQYVDVPMSEYFDRVPISHQPAAYNADPGDPATMTFEENFTGFWTTWAHSGGNQGVVTRNYQLLDEIHPKRIRTAEEFFRREEERRRSLGIETLFEAIQKDDLKSVLKLGEDNRKGRLKLLSSAVPAHKACQWYKSGRYRVRALTRNLQSPRAKGIADLPNVTLVRGSQDNQEDLHNLFRGVYGAWVNLDGFTLGEKDELFYGFRAYEIARSEGVQHYVWANIEYALENARFDEKYHCGHMESKGRVGKFILSLGQDGMKSTLFSTGPYMDMLMGGLLVPIEQPDGTFAWLNPAPSDVKLPLIALLDVGVYNLWIFDNPSESAGMDLSVVTDNVSFAEIVETFTEVTGKKAAHVTVPFEEYASVAEPYPNAYVNWVLGPTAARDDSVMTWRDNFGAWWQYWGGGITKPRDVAILDRIHPTRIRSLKDWMEKVGYDGHRRSVLKMVDDWAEKTATN</sequence>
<dbReference type="PANTHER" id="PTHR42748">
    <property type="entry name" value="NITROGEN METABOLITE REPRESSION PROTEIN NMRA FAMILY MEMBER"/>
    <property type="match status" value="1"/>
</dbReference>
<keyword evidence="5" id="KW-1185">Reference proteome</keyword>
<dbReference type="InterPro" id="IPR008030">
    <property type="entry name" value="NmrA-like"/>
</dbReference>
<evidence type="ECO:0000259" key="3">
    <source>
        <dbReference type="Pfam" id="PF05368"/>
    </source>
</evidence>
<reference evidence="4 5" key="2">
    <citation type="submission" date="2021-10" db="EMBL/GenBank/DDBJ databases">
        <authorList>
            <person name="Piombo E."/>
        </authorList>
    </citation>
    <scope>NUCLEOTIDE SEQUENCE [LARGE SCALE GENOMIC DNA]</scope>
</reference>
<dbReference type="Proteomes" id="UP000754883">
    <property type="component" value="Unassembled WGS sequence"/>
</dbReference>
<dbReference type="Pfam" id="PF05368">
    <property type="entry name" value="NmrA"/>
    <property type="match status" value="2"/>
</dbReference>
<dbReference type="Gene3D" id="3.40.50.720">
    <property type="entry name" value="NAD(P)-binding Rossmann-like Domain"/>
    <property type="match status" value="2"/>
</dbReference>
<evidence type="ECO:0000313" key="4">
    <source>
        <dbReference type="EMBL" id="CAG9994494.1"/>
    </source>
</evidence>
<gene>
    <name evidence="4" type="ORF">CBYS24578_00013464</name>
</gene>
<dbReference type="EMBL" id="CABFNO020001527">
    <property type="protein sequence ID" value="CAG9994494.1"/>
    <property type="molecule type" value="Genomic_DNA"/>
</dbReference>
<dbReference type="GO" id="GO:0005634">
    <property type="term" value="C:nucleus"/>
    <property type="evidence" value="ECO:0007669"/>
    <property type="project" value="TreeGrafter"/>
</dbReference>
<name>A0A9N9Y964_9HYPO</name>
<protein>
    <recommendedName>
        <fullName evidence="3">NmrA-like domain-containing protein</fullName>
    </recommendedName>
</protein>
<dbReference type="OrthoDB" id="300709at2759"/>
<organism evidence="4 5">
    <name type="scientific">Clonostachys byssicola</name>
    <dbReference type="NCBI Taxonomy" id="160290"/>
    <lineage>
        <taxon>Eukaryota</taxon>
        <taxon>Fungi</taxon>
        <taxon>Dikarya</taxon>
        <taxon>Ascomycota</taxon>
        <taxon>Pezizomycotina</taxon>
        <taxon>Sordariomycetes</taxon>
        <taxon>Hypocreomycetidae</taxon>
        <taxon>Hypocreales</taxon>
        <taxon>Bionectriaceae</taxon>
        <taxon>Clonostachys</taxon>
    </lineage>
</organism>
<comment type="caution">
    <text evidence="4">The sequence shown here is derived from an EMBL/GenBank/DDBJ whole genome shotgun (WGS) entry which is preliminary data.</text>
</comment>
<keyword evidence="2" id="KW-0521">NADP</keyword>
<feature type="domain" description="NmrA-like" evidence="3">
    <location>
        <begin position="3"/>
        <end position="260"/>
    </location>
</feature>
<accession>A0A9N9Y964</accession>
<evidence type="ECO:0000256" key="1">
    <source>
        <dbReference type="ARBA" id="ARBA00006328"/>
    </source>
</evidence>
<evidence type="ECO:0000256" key="2">
    <source>
        <dbReference type="ARBA" id="ARBA00022857"/>
    </source>
</evidence>
<dbReference type="AlphaFoldDB" id="A0A9N9Y964"/>
<dbReference type="SUPFAM" id="SSF51735">
    <property type="entry name" value="NAD(P)-binding Rossmann-fold domains"/>
    <property type="match status" value="2"/>
</dbReference>
<dbReference type="PANTHER" id="PTHR42748:SF14">
    <property type="entry name" value="SNOAL-LIKE DOMAIN-CONTAINING PROTEIN"/>
    <property type="match status" value="1"/>
</dbReference>
<reference evidence="5" key="1">
    <citation type="submission" date="2019-06" db="EMBL/GenBank/DDBJ databases">
        <authorList>
            <person name="Broberg M."/>
        </authorList>
    </citation>
    <scope>NUCLEOTIDE SEQUENCE [LARGE SCALE GENOMIC DNA]</scope>
</reference>
<proteinExistence type="inferred from homology"/>
<dbReference type="InterPro" id="IPR036291">
    <property type="entry name" value="NAD(P)-bd_dom_sf"/>
</dbReference>
<dbReference type="Gene3D" id="3.90.25.10">
    <property type="entry name" value="UDP-galactose 4-epimerase, domain 1"/>
    <property type="match status" value="2"/>
</dbReference>
<dbReference type="InterPro" id="IPR051164">
    <property type="entry name" value="NmrA-like_oxidored"/>
</dbReference>
<comment type="similarity">
    <text evidence="1">Belongs to the NmrA-type oxidoreductase family.</text>
</comment>
<feature type="domain" description="NmrA-like" evidence="3">
    <location>
        <begin position="378"/>
        <end position="612"/>
    </location>
</feature>